<dbReference type="Proteomes" id="UP000000437">
    <property type="component" value="Chromosome 19"/>
</dbReference>
<gene>
    <name evidence="2" type="primary">LOC141379193</name>
</gene>
<proteinExistence type="predicted"/>
<evidence type="ECO:0000313" key="2">
    <source>
        <dbReference type="RefSeq" id="XP_073788087.1"/>
    </source>
</evidence>
<name>A0AC58I1G0_DANRE</name>
<accession>A0AC58I1G0</accession>
<sequence length="248" mass="27570">MWISVCRSAASVSEMMIMILLSSLLSFTHLSTQDTSAQSISAVQGSTVYLTCRSSEQLKQRWAFRRSPDSRKEFISTLFRNHTVKKERADLHGRFTHTAQHLSIAELQTQDSGLYLCNNRETAVLTVTAAAAADSESSTPGLQQHLLVLVLLVLCVLAMVCVCLLSVLISRNTRSKAKETCRKQTEGLELQTVSDEGRWTADALEETVGQEEVQYACLGVQHWSDTHRPQISKQQVIYSTLLTGTHTP</sequence>
<dbReference type="RefSeq" id="XP_073788087.1">
    <property type="nucleotide sequence ID" value="XM_073931986.1"/>
</dbReference>
<protein>
    <submittedName>
        <fullName evidence="2">Uncharacterized protein isoform X1</fullName>
    </submittedName>
</protein>
<reference evidence="2" key="1">
    <citation type="submission" date="2025-08" db="UniProtKB">
        <authorList>
            <consortium name="RefSeq"/>
        </authorList>
    </citation>
    <scope>IDENTIFICATION</scope>
    <source>
        <strain evidence="2">Tuebingen</strain>
        <tissue evidence="2">Fibroblasts and whole tissue</tissue>
    </source>
</reference>
<evidence type="ECO:0000313" key="1">
    <source>
        <dbReference type="Proteomes" id="UP000000437"/>
    </source>
</evidence>
<keyword evidence="1" id="KW-1185">Reference proteome</keyword>
<organism evidence="1 2">
    <name type="scientific">Danio rerio</name>
    <name type="common">Zebrafish</name>
    <name type="synonym">Brachydanio rerio</name>
    <dbReference type="NCBI Taxonomy" id="7955"/>
    <lineage>
        <taxon>Eukaryota</taxon>
        <taxon>Metazoa</taxon>
        <taxon>Chordata</taxon>
        <taxon>Craniata</taxon>
        <taxon>Vertebrata</taxon>
        <taxon>Euteleostomi</taxon>
        <taxon>Actinopterygii</taxon>
        <taxon>Neopterygii</taxon>
        <taxon>Teleostei</taxon>
        <taxon>Ostariophysi</taxon>
        <taxon>Cypriniformes</taxon>
        <taxon>Danionidae</taxon>
        <taxon>Danioninae</taxon>
        <taxon>Danio</taxon>
    </lineage>
</organism>